<evidence type="ECO:0000256" key="1">
    <source>
        <dbReference type="ARBA" id="ARBA00022723"/>
    </source>
</evidence>
<name>A0ABZ3HCA8_9BACT</name>
<dbReference type="Pfam" id="PF00596">
    <property type="entry name" value="Aldolase_II"/>
    <property type="match status" value="1"/>
</dbReference>
<keyword evidence="5" id="KW-1185">Reference proteome</keyword>
<dbReference type="Proteomes" id="UP001447842">
    <property type="component" value="Chromosome"/>
</dbReference>
<dbReference type="PANTHER" id="PTHR22789">
    <property type="entry name" value="FUCULOSE PHOSPHATE ALDOLASE"/>
    <property type="match status" value="1"/>
</dbReference>
<accession>A0ABZ3HCA8</accession>
<evidence type="ECO:0000259" key="3">
    <source>
        <dbReference type="SMART" id="SM01007"/>
    </source>
</evidence>
<feature type="domain" description="Class II aldolase/adducin N-terminal" evidence="3">
    <location>
        <begin position="8"/>
        <end position="185"/>
    </location>
</feature>
<dbReference type="SMART" id="SM01007">
    <property type="entry name" value="Aldolase_II"/>
    <property type="match status" value="1"/>
</dbReference>
<dbReference type="EMBL" id="CP147920">
    <property type="protein sequence ID" value="XAU15979.1"/>
    <property type="molecule type" value="Genomic_DNA"/>
</dbReference>
<dbReference type="InterPro" id="IPR001303">
    <property type="entry name" value="Aldolase_II/adducin_N"/>
</dbReference>
<dbReference type="InterPro" id="IPR050197">
    <property type="entry name" value="Aldolase_class_II_sugar_metab"/>
</dbReference>
<keyword evidence="1" id="KW-0479">Metal-binding</keyword>
<dbReference type="Gene3D" id="3.40.225.10">
    <property type="entry name" value="Class II aldolase/adducin N-terminal domain"/>
    <property type="match status" value="1"/>
</dbReference>
<dbReference type="RefSeq" id="WP_231020831.1">
    <property type="nucleotide sequence ID" value="NZ_CP147920.1"/>
</dbReference>
<evidence type="ECO:0000313" key="4">
    <source>
        <dbReference type="EMBL" id="XAU15979.1"/>
    </source>
</evidence>
<dbReference type="InterPro" id="IPR036409">
    <property type="entry name" value="Aldolase_II/adducin_N_sf"/>
</dbReference>
<dbReference type="NCBIfam" id="NF004492">
    <property type="entry name" value="PRK05834.1"/>
    <property type="match status" value="1"/>
</dbReference>
<organism evidence="4 5">
    <name type="scientific">Sulfurimonas diazotrophicus</name>
    <dbReference type="NCBI Taxonomy" id="3131939"/>
    <lineage>
        <taxon>Bacteria</taxon>
        <taxon>Pseudomonadati</taxon>
        <taxon>Campylobacterota</taxon>
        <taxon>Epsilonproteobacteria</taxon>
        <taxon>Campylobacterales</taxon>
        <taxon>Sulfurimonadaceae</taxon>
        <taxon>Sulfurimonas</taxon>
    </lineage>
</organism>
<proteinExistence type="predicted"/>
<dbReference type="PANTHER" id="PTHR22789:SF0">
    <property type="entry name" value="3-OXO-TETRONATE 4-PHOSPHATE DECARBOXYLASE-RELATED"/>
    <property type="match status" value="1"/>
</dbReference>
<evidence type="ECO:0000313" key="5">
    <source>
        <dbReference type="Proteomes" id="UP001447842"/>
    </source>
</evidence>
<dbReference type="SUPFAM" id="SSF53639">
    <property type="entry name" value="AraD/HMP-PK domain-like"/>
    <property type="match status" value="1"/>
</dbReference>
<evidence type="ECO:0000256" key="2">
    <source>
        <dbReference type="ARBA" id="ARBA00023239"/>
    </source>
</evidence>
<keyword evidence="2" id="KW-0456">Lyase</keyword>
<reference evidence="4 5" key="1">
    <citation type="submission" date="2024-03" db="EMBL/GenBank/DDBJ databases">
        <title>Sulfurimonas sp. HSL3-1.</title>
        <authorList>
            <person name="Wang S."/>
        </authorList>
    </citation>
    <scope>NUCLEOTIDE SEQUENCE [LARGE SCALE GENOMIC DNA]</scope>
    <source>
        <strain evidence="4 5">HSL3-1</strain>
    </source>
</reference>
<gene>
    <name evidence="4" type="ORF">WCY31_04555</name>
</gene>
<sequence length="192" mass="22754">MNKQHLKEQLVSFSLSMFRKEFFSIYHGSVSAKSDNSRFIINTKDTIFDHMNDSQLIELYFQKDYRWNEASIDAAIHHSIYRQISDAKFITFSMPPNTMAYSLLHEVIEPQDYFGIKEMPRVEVYDPRSFDQWYERASTEIPKRLINSDLELVVIRGYGIYAYNRDLHEMAKQLAVLEKSCRILMLRQSMLS</sequence>
<protein>
    <submittedName>
        <fullName evidence="4">Class II aldolase and adducin N-terminal domain-containing protein</fullName>
    </submittedName>
</protein>